<dbReference type="EMBL" id="AP019860">
    <property type="protein sequence ID" value="BBM81942.1"/>
    <property type="molecule type" value="Genomic_DNA"/>
</dbReference>
<accession>A0A5S9F2B8</accession>
<dbReference type="Proteomes" id="UP000326354">
    <property type="component" value="Chromosome"/>
</dbReference>
<dbReference type="KEGG" id="uam:UABAM_00285"/>
<dbReference type="RefSeq" id="WP_151966202.1">
    <property type="nucleotide sequence ID" value="NZ_AP019860.1"/>
</dbReference>
<organism evidence="2 3">
    <name type="scientific">Uabimicrobium amorphum</name>
    <dbReference type="NCBI Taxonomy" id="2596890"/>
    <lineage>
        <taxon>Bacteria</taxon>
        <taxon>Pseudomonadati</taxon>
        <taxon>Planctomycetota</taxon>
        <taxon>Candidatus Uabimicrobiia</taxon>
        <taxon>Candidatus Uabimicrobiales</taxon>
        <taxon>Candidatus Uabimicrobiaceae</taxon>
        <taxon>Candidatus Uabimicrobium</taxon>
    </lineage>
</organism>
<proteinExistence type="predicted"/>
<name>A0A5S9F2B8_UABAM</name>
<reference evidence="2 3" key="1">
    <citation type="submission" date="2019-08" db="EMBL/GenBank/DDBJ databases">
        <title>Complete genome sequence of Candidatus Uab amorphum.</title>
        <authorList>
            <person name="Shiratori T."/>
            <person name="Suzuki S."/>
            <person name="Kakizawa Y."/>
            <person name="Ishida K."/>
        </authorList>
    </citation>
    <scope>NUCLEOTIDE SEQUENCE [LARGE SCALE GENOMIC DNA]</scope>
    <source>
        <strain evidence="2 3">SRT547</strain>
    </source>
</reference>
<protein>
    <submittedName>
        <fullName evidence="2">Uncharacterized protein</fullName>
    </submittedName>
</protein>
<evidence type="ECO:0000256" key="1">
    <source>
        <dbReference type="SAM" id="MobiDB-lite"/>
    </source>
</evidence>
<gene>
    <name evidence="2" type="ORF">UABAM_00285</name>
</gene>
<dbReference type="AlphaFoldDB" id="A0A5S9F2B8"/>
<evidence type="ECO:0000313" key="2">
    <source>
        <dbReference type="EMBL" id="BBM81942.1"/>
    </source>
</evidence>
<feature type="compositionally biased region" description="Basic and acidic residues" evidence="1">
    <location>
        <begin position="315"/>
        <end position="325"/>
    </location>
</feature>
<feature type="region of interest" description="Disordered" evidence="1">
    <location>
        <begin position="301"/>
        <end position="325"/>
    </location>
</feature>
<keyword evidence="3" id="KW-1185">Reference proteome</keyword>
<sequence>MRFFDSVPTNQSRLLTFRCPYYKTRPNVDHYLTVAWKYQDPKQGEAVQLLSENVKYVGKPLALFPKAIDSYKKDVFPLGTLFITCSCMPERNGKLCYISTDVVDANNIVVNSPAETTKIRKRLEDDFKVTNRLLIQIYDVLEDIQDEQRKQKAVLQQVLSDHSKVVNEQESLETNVKSMSKILAKLPSYLEDRFSGASNITAYQELEKETRVLEDNLSVVKEVKKAPPQPVRVVEEVVKKPIKTVKPVKEEKYLDLFDDVDSSLASTLDEKPKTKIPAKNAFSVTQVLNKSALAREMKNSPHAQDLEQIFMMDDDAPKKNNDDNE</sequence>
<evidence type="ECO:0000313" key="3">
    <source>
        <dbReference type="Proteomes" id="UP000326354"/>
    </source>
</evidence>